<keyword evidence="5" id="KW-0560">Oxidoreductase</keyword>
<keyword evidence="7" id="KW-0503">Monooxygenase</keyword>
<dbReference type="RefSeq" id="XP_045260411.1">
    <property type="nucleotide sequence ID" value="XM_045405430.1"/>
</dbReference>
<evidence type="ECO:0000256" key="7">
    <source>
        <dbReference type="ARBA" id="ARBA00023033"/>
    </source>
</evidence>
<dbReference type="PANTHER" id="PTHR46206:SF2">
    <property type="entry name" value="CYTOCHROME P450 MONOOXYGENASE AUSG-RELATED"/>
    <property type="match status" value="1"/>
</dbReference>
<dbReference type="GO" id="GO:0020037">
    <property type="term" value="F:heme binding"/>
    <property type="evidence" value="ECO:0007669"/>
    <property type="project" value="InterPro"/>
</dbReference>
<dbReference type="InterPro" id="IPR017972">
    <property type="entry name" value="Cyt_P450_CS"/>
</dbReference>
<evidence type="ECO:0000256" key="4">
    <source>
        <dbReference type="ARBA" id="ARBA00022723"/>
    </source>
</evidence>
<dbReference type="InterPro" id="IPR036396">
    <property type="entry name" value="Cyt_P450_sf"/>
</dbReference>
<dbReference type="EMBL" id="WVTB01000067">
    <property type="protein sequence ID" value="KAF3801252.1"/>
    <property type="molecule type" value="Genomic_DNA"/>
</dbReference>
<evidence type="ECO:0000256" key="5">
    <source>
        <dbReference type="ARBA" id="ARBA00023002"/>
    </source>
</evidence>
<keyword evidence="9" id="KW-1133">Transmembrane helix</keyword>
<dbReference type="GO" id="GO:0004497">
    <property type="term" value="F:monooxygenase activity"/>
    <property type="evidence" value="ECO:0007669"/>
    <property type="project" value="UniProtKB-KW"/>
</dbReference>
<dbReference type="CDD" id="cd11041">
    <property type="entry name" value="CYP503A1-like"/>
    <property type="match status" value="2"/>
</dbReference>
<sequence length="1021" mass="117274">MEATINHLYNHHSKSNSSLHMSGDDHELSRGYLMASTIIAILFALFSYFKKSSKSTSLPWVNQPGVFDIFRMKAKYRFLMGARDMVLQGFADFPDSAGFRMVADGGEIVMLAPKYAAELKNDHRVDFVKLFLQDFHEGIPGFDFTQQGARDAKILREVTKSQLTHHLSKITDSLSSECTASMQRIFTDNEEYHDVELRSSLLDLISRISSKAFLGGDPLYQNEDWLKITTTYAGTVNRAAVMLRLWPHALRPLVHWVLPSCREARTQVRLARRLFEPMVERRRRAKAEDPNVVFDDTVEWAEKAAKGMPYDASAVQLLFSMAAMHTTTDLLTQVILDLAAHPEMLDPLRKEIETVLSEEGGWTKAALHRMKLLDSVLKECQRMKPAAISGLRGILNTDVTLSDGLRLAEGTSIAVSSHLHWDEKIYKDPHEWDGWRFYNLRQVPGMEHRSQLVSSTSPEHMGFGIGTHACPGRFFGAHEVKVALCHFVLNYDWKLSEGTVPQTRTFMWSLMFISTLHERGALLLFIAVIFSASYIYPRLRVRQRLKQIPLMGEELGGYYKRRNEFLRDPMRFYWEGYQRCKNKCFRVTHYEGERIVLPGAALDELWNMSEAVLNKNKAYDQRVLRQYTGLPSGNPFLVHCIRSDLTRNLKRINHHLVSEVEKTVDEVIGPCEEWTSHPIYRTSLRIVAIVSGSVYVGPDVCRNEQFIHDSIHFTENVLAAVHMLQMYPGWMRPIARFLKRERTQLAKSWNHLKASKRLVVPIIQQRREEVQAGRASYDDMLAWMMAKQGEWKQTDDDVAGSMVQLGVASTHNTSSTIAQTLFQLAIRPELVEELREEAQRVCDQFDEQLSPVALHELKLLDSVMKEAQRLNPTTPSHFHRVVERDITLKDGTLIPQGITVEAIFAPPLFDPVLFPNPQEFDPYRFLKLRRGETPDPNHYKNKEQYTFSHATKENLAWGYGAHVCPGRYFANNEIKLILARMLLRYDIRMPGGVKEVMKPQRGGMGWTPDLRKPIEFRAIRR</sequence>
<keyword evidence="9" id="KW-0812">Transmembrane</keyword>
<protein>
    <submittedName>
        <fullName evidence="10">Cytochrome P450 monooygenase 1</fullName>
    </submittedName>
</protein>
<dbReference type="GeneID" id="69012558"/>
<feature type="transmembrane region" description="Helical" evidence="9">
    <location>
        <begin position="31"/>
        <end position="49"/>
    </location>
</feature>
<keyword evidence="9" id="KW-0472">Membrane</keyword>
<evidence type="ECO:0000256" key="9">
    <source>
        <dbReference type="SAM" id="Phobius"/>
    </source>
</evidence>
<dbReference type="Proteomes" id="UP000613401">
    <property type="component" value="Unassembled WGS sequence"/>
</dbReference>
<proteinExistence type="inferred from homology"/>
<evidence type="ECO:0000256" key="2">
    <source>
        <dbReference type="ARBA" id="ARBA00010617"/>
    </source>
</evidence>
<dbReference type="Pfam" id="PF00067">
    <property type="entry name" value="p450"/>
    <property type="match status" value="2"/>
</dbReference>
<reference evidence="10" key="2">
    <citation type="submission" date="2020-03" db="EMBL/GenBank/DDBJ databases">
        <authorList>
            <person name="Fu F.-F."/>
            <person name="Chen J."/>
        </authorList>
    </citation>
    <scope>NUCLEOTIDE SEQUENCE</scope>
    <source>
        <strain evidence="10">Lc1</strain>
    </source>
</reference>
<accession>A0A8H4CCP4</accession>
<evidence type="ECO:0000313" key="10">
    <source>
        <dbReference type="EMBL" id="KAF3801252.1"/>
    </source>
</evidence>
<evidence type="ECO:0000313" key="11">
    <source>
        <dbReference type="Proteomes" id="UP000613401"/>
    </source>
</evidence>
<comment type="cofactor">
    <cofactor evidence="1 8">
        <name>heme</name>
        <dbReference type="ChEBI" id="CHEBI:30413"/>
    </cofactor>
</comment>
<comment type="similarity">
    <text evidence="2">Belongs to the cytochrome P450 family.</text>
</comment>
<dbReference type="PRINTS" id="PR00465">
    <property type="entry name" value="EP450IV"/>
</dbReference>
<dbReference type="InterPro" id="IPR001128">
    <property type="entry name" value="Cyt_P450"/>
</dbReference>
<evidence type="ECO:0000256" key="8">
    <source>
        <dbReference type="PIRSR" id="PIRSR602403-1"/>
    </source>
</evidence>
<dbReference type="PANTHER" id="PTHR46206">
    <property type="entry name" value="CYTOCHROME P450"/>
    <property type="match status" value="1"/>
</dbReference>
<feature type="binding site" description="axial binding residue" evidence="8">
    <location>
        <position position="964"/>
    </location>
    <ligand>
        <name>heme</name>
        <dbReference type="ChEBI" id="CHEBI:30413"/>
    </ligand>
    <ligandPart>
        <name>Fe</name>
        <dbReference type="ChEBI" id="CHEBI:18248"/>
    </ligandPart>
</feature>
<dbReference type="GO" id="GO:0016705">
    <property type="term" value="F:oxidoreductase activity, acting on paired donors, with incorporation or reduction of molecular oxygen"/>
    <property type="evidence" value="ECO:0007669"/>
    <property type="project" value="InterPro"/>
</dbReference>
<dbReference type="GO" id="GO:0005506">
    <property type="term" value="F:iron ion binding"/>
    <property type="evidence" value="ECO:0007669"/>
    <property type="project" value="InterPro"/>
</dbReference>
<dbReference type="InterPro" id="IPR002403">
    <property type="entry name" value="Cyt_P450_E_grp-IV"/>
</dbReference>
<keyword evidence="4 8" id="KW-0479">Metal-binding</keyword>
<keyword evidence="6 8" id="KW-0408">Iron</keyword>
<name>A0A8H4CCP4_COLGL</name>
<keyword evidence="3 8" id="KW-0349">Heme</keyword>
<evidence type="ECO:0000256" key="3">
    <source>
        <dbReference type="ARBA" id="ARBA00022617"/>
    </source>
</evidence>
<evidence type="ECO:0000256" key="6">
    <source>
        <dbReference type="ARBA" id="ARBA00023004"/>
    </source>
</evidence>
<dbReference type="SUPFAM" id="SSF48264">
    <property type="entry name" value="Cytochrome P450"/>
    <property type="match status" value="2"/>
</dbReference>
<comment type="caution">
    <text evidence="10">The sequence shown here is derived from an EMBL/GenBank/DDBJ whole genome shotgun (WGS) entry which is preliminary data.</text>
</comment>
<dbReference type="PROSITE" id="PS00086">
    <property type="entry name" value="CYTOCHROME_P450"/>
    <property type="match status" value="2"/>
</dbReference>
<gene>
    <name evidence="10" type="ORF">GCG54_00005407</name>
</gene>
<reference evidence="10" key="1">
    <citation type="journal article" date="2020" name="Phytopathology">
        <title>Genome sequence and comparative analysis of Colletotrichum gloeosporioides isolated from Liriodendron leaves.</title>
        <authorList>
            <person name="Fu F.F."/>
            <person name="Hao Z."/>
            <person name="Wang P."/>
            <person name="Lu Y."/>
            <person name="Xue L.J."/>
            <person name="Wei G."/>
            <person name="Tian Y."/>
            <person name="Baishi H."/>
            <person name="Xu H."/>
            <person name="Shi J."/>
            <person name="Cheng T."/>
            <person name="Wang G."/>
            <person name="Yi Y."/>
            <person name="Chen J."/>
        </authorList>
    </citation>
    <scope>NUCLEOTIDE SEQUENCE</scope>
    <source>
        <strain evidence="10">Lc1</strain>
    </source>
</reference>
<dbReference type="Gene3D" id="1.10.630.10">
    <property type="entry name" value="Cytochrome P450"/>
    <property type="match status" value="2"/>
</dbReference>
<evidence type="ECO:0000256" key="1">
    <source>
        <dbReference type="ARBA" id="ARBA00001971"/>
    </source>
</evidence>
<organism evidence="10 11">
    <name type="scientific">Colletotrichum gloeosporioides</name>
    <name type="common">Anthracnose fungus</name>
    <name type="synonym">Glomerella cingulata</name>
    <dbReference type="NCBI Taxonomy" id="474922"/>
    <lineage>
        <taxon>Eukaryota</taxon>
        <taxon>Fungi</taxon>
        <taxon>Dikarya</taxon>
        <taxon>Ascomycota</taxon>
        <taxon>Pezizomycotina</taxon>
        <taxon>Sordariomycetes</taxon>
        <taxon>Hypocreomycetidae</taxon>
        <taxon>Glomerellales</taxon>
        <taxon>Glomerellaceae</taxon>
        <taxon>Colletotrichum</taxon>
        <taxon>Colletotrichum gloeosporioides species complex</taxon>
    </lineage>
</organism>
<feature type="transmembrane region" description="Helical" evidence="9">
    <location>
        <begin position="520"/>
        <end position="537"/>
    </location>
</feature>
<keyword evidence="11" id="KW-1185">Reference proteome</keyword>
<dbReference type="AlphaFoldDB" id="A0A8H4CCP4"/>